<evidence type="ECO:0000313" key="11">
    <source>
        <dbReference type="Proteomes" id="UP000183832"/>
    </source>
</evidence>
<keyword evidence="6 8" id="KW-0472">Membrane</keyword>
<evidence type="ECO:0000256" key="6">
    <source>
        <dbReference type="ARBA" id="ARBA00023136"/>
    </source>
</evidence>
<feature type="transmembrane region" description="Helical" evidence="8">
    <location>
        <begin position="61"/>
        <end position="81"/>
    </location>
</feature>
<dbReference type="CDD" id="cd06257">
    <property type="entry name" value="DnaJ"/>
    <property type="match status" value="1"/>
</dbReference>
<dbReference type="STRING" id="568069.A0A1J1IQG1"/>
<dbReference type="PROSITE" id="PS50076">
    <property type="entry name" value="DNAJ_2"/>
    <property type="match status" value="1"/>
</dbReference>
<feature type="transmembrane region" description="Helical" evidence="8">
    <location>
        <begin position="143"/>
        <end position="161"/>
    </location>
</feature>
<dbReference type="InterPro" id="IPR001623">
    <property type="entry name" value="DnaJ_domain"/>
</dbReference>
<organism evidence="10 11">
    <name type="scientific">Clunio marinus</name>
    <dbReference type="NCBI Taxonomy" id="568069"/>
    <lineage>
        <taxon>Eukaryota</taxon>
        <taxon>Metazoa</taxon>
        <taxon>Ecdysozoa</taxon>
        <taxon>Arthropoda</taxon>
        <taxon>Hexapoda</taxon>
        <taxon>Insecta</taxon>
        <taxon>Pterygota</taxon>
        <taxon>Neoptera</taxon>
        <taxon>Endopterygota</taxon>
        <taxon>Diptera</taxon>
        <taxon>Nematocera</taxon>
        <taxon>Chironomoidea</taxon>
        <taxon>Chironomidae</taxon>
        <taxon>Clunio</taxon>
    </lineage>
</organism>
<dbReference type="OrthoDB" id="10262359at2759"/>
<dbReference type="PANTHER" id="PTHR44733">
    <property type="entry name" value="DNAJ HOMOLOG SUBFAMILY C MEMBER 22"/>
    <property type="match status" value="1"/>
</dbReference>
<accession>A0A1J1IQG1</accession>
<evidence type="ECO:0000256" key="8">
    <source>
        <dbReference type="SAM" id="Phobius"/>
    </source>
</evidence>
<protein>
    <recommendedName>
        <fullName evidence="3">DnaJ homolog subfamily C member 22</fullName>
    </recommendedName>
</protein>
<evidence type="ECO:0000256" key="2">
    <source>
        <dbReference type="ARBA" id="ARBA00004141"/>
    </source>
</evidence>
<comment type="function">
    <text evidence="1">May function as a co-chaperone.</text>
</comment>
<dbReference type="InterPro" id="IPR036869">
    <property type="entry name" value="J_dom_sf"/>
</dbReference>
<feature type="region of interest" description="Disordered" evidence="7">
    <location>
        <begin position="1"/>
        <end position="30"/>
    </location>
</feature>
<dbReference type="Proteomes" id="UP000183832">
    <property type="component" value="Unassembled WGS sequence"/>
</dbReference>
<evidence type="ECO:0000256" key="5">
    <source>
        <dbReference type="ARBA" id="ARBA00022989"/>
    </source>
</evidence>
<keyword evidence="5 8" id="KW-1133">Transmembrane helix</keyword>
<feature type="compositionally biased region" description="Basic and acidic residues" evidence="7">
    <location>
        <begin position="406"/>
        <end position="418"/>
    </location>
</feature>
<feature type="transmembrane region" description="Helical" evidence="8">
    <location>
        <begin position="173"/>
        <end position="190"/>
    </location>
</feature>
<dbReference type="PANTHER" id="PTHR44733:SF1">
    <property type="entry name" value="DNAJ HOMOLOG SUBFAMILY C MEMBER 22"/>
    <property type="match status" value="1"/>
</dbReference>
<name>A0A1J1IQG1_9DIPT</name>
<evidence type="ECO:0000256" key="7">
    <source>
        <dbReference type="SAM" id="MobiDB-lite"/>
    </source>
</evidence>
<evidence type="ECO:0000256" key="1">
    <source>
        <dbReference type="ARBA" id="ARBA00002080"/>
    </source>
</evidence>
<feature type="region of interest" description="Disordered" evidence="7">
    <location>
        <begin position="399"/>
        <end position="418"/>
    </location>
</feature>
<feature type="transmembrane region" description="Helical" evidence="8">
    <location>
        <begin position="197"/>
        <end position="215"/>
    </location>
</feature>
<dbReference type="SMART" id="SM00271">
    <property type="entry name" value="DnaJ"/>
    <property type="match status" value="1"/>
</dbReference>
<proteinExistence type="predicted"/>
<keyword evidence="11" id="KW-1185">Reference proteome</keyword>
<dbReference type="InterPro" id="IPR007829">
    <property type="entry name" value="TM2"/>
</dbReference>
<dbReference type="Pfam" id="PF05154">
    <property type="entry name" value="TM2"/>
    <property type="match status" value="1"/>
</dbReference>
<feature type="transmembrane region" description="Helical" evidence="8">
    <location>
        <begin position="87"/>
        <end position="104"/>
    </location>
</feature>
<evidence type="ECO:0000259" key="9">
    <source>
        <dbReference type="PROSITE" id="PS50076"/>
    </source>
</evidence>
<feature type="transmembrane region" description="Helical" evidence="8">
    <location>
        <begin position="221"/>
        <end position="237"/>
    </location>
</feature>
<dbReference type="GO" id="GO:0016020">
    <property type="term" value="C:membrane"/>
    <property type="evidence" value="ECO:0007669"/>
    <property type="project" value="UniProtKB-SubCell"/>
</dbReference>
<dbReference type="EMBL" id="CVRI01000057">
    <property type="protein sequence ID" value="CRL01978.1"/>
    <property type="molecule type" value="Genomic_DNA"/>
</dbReference>
<dbReference type="SUPFAM" id="SSF46565">
    <property type="entry name" value="Chaperone J-domain"/>
    <property type="match status" value="1"/>
</dbReference>
<comment type="subcellular location">
    <subcellularLocation>
        <location evidence="2">Membrane</location>
        <topology evidence="2">Multi-pass membrane protein</topology>
    </subcellularLocation>
</comment>
<reference evidence="10 11" key="1">
    <citation type="submission" date="2015-04" db="EMBL/GenBank/DDBJ databases">
        <authorList>
            <person name="Syromyatnikov M.Y."/>
            <person name="Popov V.N."/>
        </authorList>
    </citation>
    <scope>NUCLEOTIDE SEQUENCE [LARGE SCALE GENOMIC DNA]</scope>
</reference>
<feature type="domain" description="J" evidence="9">
    <location>
        <begin position="339"/>
        <end position="409"/>
    </location>
</feature>
<dbReference type="Pfam" id="PF00226">
    <property type="entry name" value="DnaJ"/>
    <property type="match status" value="1"/>
</dbReference>
<dbReference type="AlphaFoldDB" id="A0A1J1IQG1"/>
<gene>
    <name evidence="10" type="ORF">CLUMA_CG015048</name>
</gene>
<evidence type="ECO:0000256" key="4">
    <source>
        <dbReference type="ARBA" id="ARBA00022692"/>
    </source>
</evidence>
<evidence type="ECO:0000256" key="3">
    <source>
        <dbReference type="ARBA" id="ARBA00020945"/>
    </source>
</evidence>
<evidence type="ECO:0000313" key="10">
    <source>
        <dbReference type="EMBL" id="CRL01978.1"/>
    </source>
</evidence>
<keyword evidence="4 8" id="KW-0812">Transmembrane</keyword>
<dbReference type="Gene3D" id="1.10.287.110">
    <property type="entry name" value="DnaJ domain"/>
    <property type="match status" value="1"/>
</dbReference>
<feature type="transmembrane region" description="Helical" evidence="8">
    <location>
        <begin position="257"/>
        <end position="275"/>
    </location>
</feature>
<dbReference type="PRINTS" id="PR00625">
    <property type="entry name" value="JDOMAIN"/>
</dbReference>
<sequence length="418" mass="49551">MGEKLSPTTTANNSKSKDNKSNKKNGTKNITSVYDSRGFEFSRPVTKHENIYPQLPEQKSLLVAYLLWFFGGFFGLHHIYLHRDRHAFVWWCTLGGYFGLGWLFEVFKIPEYVRDANEDPEFISKFVTKMRMYRKPEFSTTRFLGEIMMSYLFGQLVMIAIPEDEFMGINFRFLLWTIPFFSALGVWIVGNIGRERGVFWHCLIVAYIVYPLRYFVYDETYWFTAMVFASALSFEQFSKQWRREPPKRHGALRRTIVLSTCVMLYLSLWTGYFYFNGKITDSEGDEVPVHEAIKNFLKSPWWTDLKQTFIDTWRFAKHNGWYETWKQIVDSIDADGEQNAYKVLGVDPTSTQSEITSIWRKMSREFHPDKVKDEKLQRAAQEKFMEIQQAYEIISKIKSKRRSRNKKFDDDQDVKIEL</sequence>